<dbReference type="Proteomes" id="UP000744980">
    <property type="component" value="Unassembled WGS sequence"/>
</dbReference>
<evidence type="ECO:0000313" key="2">
    <source>
        <dbReference type="Proteomes" id="UP000744980"/>
    </source>
</evidence>
<proteinExistence type="predicted"/>
<dbReference type="AlphaFoldDB" id="A0AAW4FSI0"/>
<evidence type="ECO:0000313" key="1">
    <source>
        <dbReference type="EMBL" id="MBM3094306.1"/>
    </source>
</evidence>
<dbReference type="RefSeq" id="WP_057224211.1">
    <property type="nucleotide sequence ID" value="NZ_CP083374.1"/>
</dbReference>
<reference evidence="1 2" key="1">
    <citation type="submission" date="2020-01" db="EMBL/GenBank/DDBJ databases">
        <title>Draft genome assembly of Ensifer adhaerens T173.</title>
        <authorList>
            <person name="Craig J.E."/>
            <person name="Stinchcombe J.R."/>
        </authorList>
    </citation>
    <scope>NUCLEOTIDE SEQUENCE [LARGE SCALE GENOMIC DNA]</scope>
    <source>
        <strain evidence="1 2">T173</strain>
    </source>
</reference>
<organism evidence="1 2">
    <name type="scientific">Ensifer canadensis</name>
    <dbReference type="NCBI Taxonomy" id="555315"/>
    <lineage>
        <taxon>Bacteria</taxon>
        <taxon>Pseudomonadati</taxon>
        <taxon>Pseudomonadota</taxon>
        <taxon>Alphaproteobacteria</taxon>
        <taxon>Hyphomicrobiales</taxon>
        <taxon>Rhizobiaceae</taxon>
        <taxon>Sinorhizobium/Ensifer group</taxon>
        <taxon>Ensifer</taxon>
    </lineage>
</organism>
<dbReference type="GO" id="GO:0016811">
    <property type="term" value="F:hydrolase activity, acting on carbon-nitrogen (but not peptide) bonds, in linear amides"/>
    <property type="evidence" value="ECO:0007669"/>
    <property type="project" value="TreeGrafter"/>
</dbReference>
<dbReference type="InterPro" id="IPR003737">
    <property type="entry name" value="GlcNAc_PI_deacetylase-related"/>
</dbReference>
<dbReference type="InterPro" id="IPR024078">
    <property type="entry name" value="LmbE-like_dom_sf"/>
</dbReference>
<dbReference type="SUPFAM" id="SSF102588">
    <property type="entry name" value="LmbE-like"/>
    <property type="match status" value="1"/>
</dbReference>
<dbReference type="PANTHER" id="PTHR12993:SF29">
    <property type="entry name" value="BLR3841 PROTEIN"/>
    <property type="match status" value="1"/>
</dbReference>
<accession>A0AAW4FSI0</accession>
<dbReference type="PANTHER" id="PTHR12993">
    <property type="entry name" value="N-ACETYLGLUCOSAMINYL-PHOSPHATIDYLINOSITOL DE-N-ACETYLASE-RELATED"/>
    <property type="match status" value="1"/>
</dbReference>
<comment type="caution">
    <text evidence="1">The sequence shown here is derived from an EMBL/GenBank/DDBJ whole genome shotgun (WGS) entry which is preliminary data.</text>
</comment>
<dbReference type="Gene3D" id="3.40.50.10320">
    <property type="entry name" value="LmbE-like"/>
    <property type="match status" value="1"/>
</dbReference>
<name>A0AAW4FSI0_9HYPH</name>
<dbReference type="EMBL" id="WXFA01000024">
    <property type="protein sequence ID" value="MBM3094306.1"/>
    <property type="molecule type" value="Genomic_DNA"/>
</dbReference>
<dbReference type="Pfam" id="PF02585">
    <property type="entry name" value="PIG-L"/>
    <property type="match status" value="1"/>
</dbReference>
<gene>
    <name evidence="1" type="ORF">GFB56_26540</name>
</gene>
<keyword evidence="2" id="KW-1185">Reference proteome</keyword>
<protein>
    <submittedName>
        <fullName evidence="1">PIG-L family deacetylase</fullName>
    </submittedName>
</protein>
<sequence>MSKRAKAKRGPALPVPLSFGRTLVIAPHPDDEVLGAGGTIARLTAEGERVFVAIVTEGRPPAFTSESIALVRAEANQAHALLGVEETFWLGFEAAGLDLAGHSAVNSALSDLVRLLSPETVLLPFPGDIHRDHQLAFLSALVASRPHQESFPHRILAYETLSETNWNAPYLTPGFTPNVFVDISSYFEKKLEAMQCFASQIRSPPHERSTRTLSALAQLRGATVMSEAAEAFVLVRWMLPQTRS</sequence>